<feature type="region of interest" description="Disordered" evidence="1">
    <location>
        <begin position="150"/>
        <end position="176"/>
    </location>
</feature>
<dbReference type="Pfam" id="PF21804">
    <property type="entry name" value="Transposase_29"/>
    <property type="match status" value="1"/>
</dbReference>
<dbReference type="SUPFAM" id="SSF46689">
    <property type="entry name" value="Homeodomain-like"/>
    <property type="match status" value="1"/>
</dbReference>
<evidence type="ECO:0000256" key="1">
    <source>
        <dbReference type="SAM" id="MobiDB-lite"/>
    </source>
</evidence>
<sequence>MSWMTAQPPLPLCPSEAVELGAAAVLEDETGGRVYLFGVLSFQWDAGDETGRRLAAVQLLKLKAAPVAQVAAAFGTAPGTAWRWRKDYQSGGTAALVPEKPGPRGPSRLTDTVVAEILRRRADGQSLRAIGAATGLSTTTVMRALEPAETAAGQAVPEAEQPQDAAHGGQLPGQEALDLPVLPAPADRTGERAAARTGLISHAEPVFAPAARVPLAGLFLALPALASTGLLPCANEVYRQVAPGFYGLETVLLDAVFRALAGEPRAEGATRFDPHALGRILGMDRAPEVKTIRRKFAALAETGKAAQLIAAMASRHLTGSGPDGEDLAALLYVDGHVRAYHGTRKIAKVHSTRLKFPAPATLETWVSDAAGDPVMVVLAEPGASLAMELRRLLPTLRDIVGDDRRVLVGFDRGGWSPALFKHMAAKGFDTLTWRKGTAEDLDEELFGTVTFTDPETGRTHAWEAADALVDLPVGEKKDAEVFGMRQISRLIENGKGAVRQIHLLTTRTDLTPGELLFRMGSRWRQENHFRYARMHFDLDSQDAYAVSDDDAERIVPNPAKKIAHATVVSATARHAAAKAATDAALLTARTPANGQGSVLITNEAYNLLTAPLRQAEQDLDNAQAAHRALPARLRLGDIAPGQKILDTETKLLTHAVKIAAFNTVTALARDVRMNTGYARASDEAHALIRQMLVRPGDIRPAGGHLEITLDPLPTPRATKAAAELCDHLTATETVYPGTNLMLQFGIKNRH</sequence>
<evidence type="ECO:0000313" key="3">
    <source>
        <dbReference type="EMBL" id="RNL48704.1"/>
    </source>
</evidence>
<name>A0A3N0BJY1_9MICC</name>
<evidence type="ECO:0000259" key="2">
    <source>
        <dbReference type="Pfam" id="PF13518"/>
    </source>
</evidence>
<dbReference type="InterPro" id="IPR009057">
    <property type="entry name" value="Homeodomain-like_sf"/>
</dbReference>
<comment type="caution">
    <text evidence="3">The sequence shown here is derived from an EMBL/GenBank/DDBJ whole genome shotgun (WGS) entry which is preliminary data.</text>
</comment>
<evidence type="ECO:0000313" key="4">
    <source>
        <dbReference type="Proteomes" id="UP000273807"/>
    </source>
</evidence>
<dbReference type="OrthoDB" id="4888799at2"/>
<accession>A0A3N0BJY1</accession>
<feature type="domain" description="Insertion element IS150 protein InsJ-like helix-turn-helix" evidence="2">
    <location>
        <begin position="52"/>
        <end position="104"/>
    </location>
</feature>
<dbReference type="Proteomes" id="UP000273807">
    <property type="component" value="Unassembled WGS sequence"/>
</dbReference>
<gene>
    <name evidence="3" type="ORF">D7003_19765</name>
</gene>
<dbReference type="RefSeq" id="WP_123257109.1">
    <property type="nucleotide sequence ID" value="NZ_RBED01000149.1"/>
</dbReference>
<keyword evidence="4" id="KW-1185">Reference proteome</keyword>
<reference evidence="3 4" key="1">
    <citation type="submission" date="2018-10" db="EMBL/GenBank/DDBJ databases">
        <title>Genome sequencing of Arthrobacter oryzae TNB02.</title>
        <authorList>
            <person name="Cho Y.-J."/>
            <person name="Cho A."/>
            <person name="Kim O.-S."/>
        </authorList>
    </citation>
    <scope>NUCLEOTIDE SEQUENCE [LARGE SCALE GENOMIC DNA]</scope>
    <source>
        <strain evidence="3 4">TNB02</strain>
    </source>
</reference>
<protein>
    <recommendedName>
        <fullName evidence="2">Insertion element IS150 protein InsJ-like helix-turn-helix domain-containing protein</fullName>
    </recommendedName>
</protein>
<proteinExistence type="predicted"/>
<dbReference type="InterPro" id="IPR055247">
    <property type="entry name" value="InsJ-like_HTH"/>
</dbReference>
<dbReference type="InterPro" id="IPR049343">
    <property type="entry name" value="Transposase_29"/>
</dbReference>
<dbReference type="Pfam" id="PF13518">
    <property type="entry name" value="HTH_28"/>
    <property type="match status" value="1"/>
</dbReference>
<dbReference type="AlphaFoldDB" id="A0A3N0BJY1"/>
<dbReference type="EMBL" id="RBED01000149">
    <property type="protein sequence ID" value="RNL48704.1"/>
    <property type="molecule type" value="Genomic_DNA"/>
</dbReference>
<organism evidence="3 4">
    <name type="scientific">Arthrobacter oryzae</name>
    <dbReference type="NCBI Taxonomy" id="409290"/>
    <lineage>
        <taxon>Bacteria</taxon>
        <taxon>Bacillati</taxon>
        <taxon>Actinomycetota</taxon>
        <taxon>Actinomycetes</taxon>
        <taxon>Micrococcales</taxon>
        <taxon>Micrococcaceae</taxon>
        <taxon>Arthrobacter</taxon>
    </lineage>
</organism>